<evidence type="ECO:0000313" key="4">
    <source>
        <dbReference type="Proteomes" id="UP000075714"/>
    </source>
</evidence>
<accession>A0A150H142</accession>
<dbReference type="AlphaFoldDB" id="A0A150H142"/>
<evidence type="ECO:0000256" key="1">
    <source>
        <dbReference type="SAM" id="MobiDB-lite"/>
    </source>
</evidence>
<feature type="domain" description="SET" evidence="2">
    <location>
        <begin position="467"/>
        <end position="633"/>
    </location>
</feature>
<evidence type="ECO:0000313" key="3">
    <source>
        <dbReference type="EMBL" id="KXZ55811.1"/>
    </source>
</evidence>
<gene>
    <name evidence="3" type="ORF">GPECTOR_2g1361</name>
</gene>
<dbReference type="OrthoDB" id="515462at2759"/>
<feature type="compositionally biased region" description="Low complexity" evidence="1">
    <location>
        <begin position="69"/>
        <end position="122"/>
    </location>
</feature>
<name>A0A150H142_GONPE</name>
<dbReference type="Proteomes" id="UP000075714">
    <property type="component" value="Unassembled WGS sequence"/>
</dbReference>
<dbReference type="EMBL" id="LSYV01000003">
    <property type="protein sequence ID" value="KXZ55811.1"/>
    <property type="molecule type" value="Genomic_DNA"/>
</dbReference>
<proteinExistence type="predicted"/>
<feature type="compositionally biased region" description="Basic residues" evidence="1">
    <location>
        <begin position="642"/>
        <end position="651"/>
    </location>
</feature>
<keyword evidence="4" id="KW-1185">Reference proteome</keyword>
<feature type="compositionally biased region" description="Low complexity" evidence="1">
    <location>
        <begin position="340"/>
        <end position="350"/>
    </location>
</feature>
<organism evidence="3 4">
    <name type="scientific">Gonium pectorale</name>
    <name type="common">Green alga</name>
    <dbReference type="NCBI Taxonomy" id="33097"/>
    <lineage>
        <taxon>Eukaryota</taxon>
        <taxon>Viridiplantae</taxon>
        <taxon>Chlorophyta</taxon>
        <taxon>core chlorophytes</taxon>
        <taxon>Chlorophyceae</taxon>
        <taxon>CS clade</taxon>
        <taxon>Chlamydomonadales</taxon>
        <taxon>Volvocaceae</taxon>
        <taxon>Gonium</taxon>
    </lineage>
</organism>
<protein>
    <recommendedName>
        <fullName evidence="2">SET domain-containing protein</fullName>
    </recommendedName>
</protein>
<feature type="compositionally biased region" description="Low complexity" evidence="1">
    <location>
        <begin position="48"/>
        <end position="58"/>
    </location>
</feature>
<dbReference type="InterPro" id="IPR046341">
    <property type="entry name" value="SET_dom_sf"/>
</dbReference>
<feature type="region of interest" description="Disordered" evidence="1">
    <location>
        <begin position="642"/>
        <end position="676"/>
    </location>
</feature>
<feature type="compositionally biased region" description="Low complexity" evidence="1">
    <location>
        <begin position="135"/>
        <end position="147"/>
    </location>
</feature>
<dbReference type="SUPFAM" id="SSF82199">
    <property type="entry name" value="SET domain"/>
    <property type="match status" value="1"/>
</dbReference>
<feature type="region of interest" description="Disordered" evidence="1">
    <location>
        <begin position="311"/>
        <end position="350"/>
    </location>
</feature>
<reference evidence="4" key="1">
    <citation type="journal article" date="2016" name="Nat. Commun.">
        <title>The Gonium pectorale genome demonstrates co-option of cell cycle regulation during the evolution of multicellularity.</title>
        <authorList>
            <person name="Hanschen E.R."/>
            <person name="Marriage T.N."/>
            <person name="Ferris P.J."/>
            <person name="Hamaji T."/>
            <person name="Toyoda A."/>
            <person name="Fujiyama A."/>
            <person name="Neme R."/>
            <person name="Noguchi H."/>
            <person name="Minakuchi Y."/>
            <person name="Suzuki M."/>
            <person name="Kawai-Toyooka H."/>
            <person name="Smith D.R."/>
            <person name="Sparks H."/>
            <person name="Anderson J."/>
            <person name="Bakaric R."/>
            <person name="Luria V."/>
            <person name="Karger A."/>
            <person name="Kirschner M.W."/>
            <person name="Durand P.M."/>
            <person name="Michod R.E."/>
            <person name="Nozaki H."/>
            <person name="Olson B.J."/>
        </authorList>
    </citation>
    <scope>NUCLEOTIDE SEQUENCE [LARGE SCALE GENOMIC DNA]</scope>
    <source>
        <strain evidence="4">NIES-2863</strain>
    </source>
</reference>
<dbReference type="InterPro" id="IPR001214">
    <property type="entry name" value="SET_dom"/>
</dbReference>
<feature type="region of interest" description="Disordered" evidence="1">
    <location>
        <begin position="458"/>
        <end position="478"/>
    </location>
</feature>
<dbReference type="Gene3D" id="2.170.270.10">
    <property type="entry name" value="SET domain"/>
    <property type="match status" value="1"/>
</dbReference>
<sequence>MSGLKQLYVHLKLEAGDVVTFEEVDLTTFRVLLAKKASLTGPQAAAAATQTLTRGQQQSVGGKDGGAARGAPDARASDGAGAAGPSTSGRKRAPGSGPASAGGSARRVSGAGAATATCASGEARADTGRRRRGSDAGAAAAGRPSAGIGHGASEGHAVEARIALTSDNISKGDVRIPQKGHAVFARLVEQAAAKQVVTNPEIALTVEEDDTQAPLEPQPVLKVYDTLTWRIRRIRKWLEGQGAKPKDELCMRRGDSDESRHVFRISLVRGTDGDGGRATAAADSNDAAAMAGAGREAVLSSRLPLNAVETAKAAGGGGDPSDGTRVEAGAAGPAGPGPSGHPHAAPRASSDLAVPSTAHLHGCLPPGTDLPALRDGEMRLCGQTFHPELAPLVRKQMAEWRKRLGRPLSEVPFTEQIEVLGGPMGHHGTPDLNHAAISMWVAEILGLEFSDECGFGGELPSELQPPPDVEPRQDPGRGGLGLCATDDIPSGRVIGIFSGYVMPRQHGEAYRDRGLRSQPKEVKDELAKRKGENKIDPIFVWQYLAHSFRVPYPELEAQESAAAAASALGAFRDLELQMLGYGNALALVNDPRGSPPGQANCAVVAVSIRGLVLLALVALSEIAKTQQLLRDYGLGVPLRQQQRRHERRWKQQRWEQQPKQEPQPEQERETQQEQAS</sequence>
<feature type="compositionally biased region" description="Basic and acidic residues" evidence="1">
    <location>
        <begin position="665"/>
        <end position="676"/>
    </location>
</feature>
<evidence type="ECO:0000259" key="2">
    <source>
        <dbReference type="PROSITE" id="PS50280"/>
    </source>
</evidence>
<comment type="caution">
    <text evidence="3">The sequence shown here is derived from an EMBL/GenBank/DDBJ whole genome shotgun (WGS) entry which is preliminary data.</text>
</comment>
<dbReference type="PROSITE" id="PS50280">
    <property type="entry name" value="SET"/>
    <property type="match status" value="1"/>
</dbReference>
<feature type="region of interest" description="Disordered" evidence="1">
    <location>
        <begin position="48"/>
        <end position="153"/>
    </location>
</feature>